<protein>
    <submittedName>
        <fullName evidence="1">Uncharacterized protein</fullName>
    </submittedName>
</protein>
<organism evidence="1 2">
    <name type="scientific">Piscirickettsia litoralis</name>
    <dbReference type="NCBI Taxonomy" id="1891921"/>
    <lineage>
        <taxon>Bacteria</taxon>
        <taxon>Pseudomonadati</taxon>
        <taxon>Pseudomonadota</taxon>
        <taxon>Gammaproteobacteria</taxon>
        <taxon>Thiotrichales</taxon>
        <taxon>Piscirickettsiaceae</taxon>
        <taxon>Piscirickettsia</taxon>
    </lineage>
</organism>
<proteinExistence type="predicted"/>
<name>A0ABX2ZXU5_9GAMM</name>
<dbReference type="RefSeq" id="WP_069314537.1">
    <property type="nucleotide sequence ID" value="NZ_MDTU01000008.1"/>
</dbReference>
<evidence type="ECO:0000313" key="2">
    <source>
        <dbReference type="Proteomes" id="UP000094329"/>
    </source>
</evidence>
<dbReference type="EMBL" id="MDTU01000008">
    <property type="protein sequence ID" value="ODN41025.1"/>
    <property type="molecule type" value="Genomic_DNA"/>
</dbReference>
<dbReference type="Proteomes" id="UP000094329">
    <property type="component" value="Unassembled WGS sequence"/>
</dbReference>
<gene>
    <name evidence="1" type="ORF">BGC07_18515</name>
</gene>
<keyword evidence="2" id="KW-1185">Reference proteome</keyword>
<sequence length="85" mass="9642">MKWTDYEKEYLKENYGLKTGKQIAVDLNKTSDQVYSMAKRLGLERNRGTDTQIPLKEAVISLVENGFTVIFDNNSAVKVIKKEAG</sequence>
<evidence type="ECO:0000313" key="1">
    <source>
        <dbReference type="EMBL" id="ODN41025.1"/>
    </source>
</evidence>
<reference evidence="1 2" key="1">
    <citation type="submission" date="2016-08" db="EMBL/GenBank/DDBJ databases">
        <title>Draft genome sequence of Candidatus Piscirickettsia litoralis, from seawater.</title>
        <authorList>
            <person name="Wan X."/>
            <person name="Lee A.J."/>
            <person name="Hou S."/>
            <person name="Donachie S.P."/>
        </authorList>
    </citation>
    <scope>NUCLEOTIDE SEQUENCE [LARGE SCALE GENOMIC DNA]</scope>
    <source>
        <strain evidence="1 2">Y2</strain>
    </source>
</reference>
<accession>A0ABX2ZXU5</accession>
<comment type="caution">
    <text evidence="1">The sequence shown here is derived from an EMBL/GenBank/DDBJ whole genome shotgun (WGS) entry which is preliminary data.</text>
</comment>